<dbReference type="AlphaFoldDB" id="A0A4S4E513"/>
<reference evidence="3 4" key="1">
    <citation type="journal article" date="2018" name="Proc. Natl. Acad. Sci. U.S.A.">
        <title>Draft genome sequence of Camellia sinensis var. sinensis provides insights into the evolution of the tea genome and tea quality.</title>
        <authorList>
            <person name="Wei C."/>
            <person name="Yang H."/>
            <person name="Wang S."/>
            <person name="Zhao J."/>
            <person name="Liu C."/>
            <person name="Gao L."/>
            <person name="Xia E."/>
            <person name="Lu Y."/>
            <person name="Tai Y."/>
            <person name="She G."/>
            <person name="Sun J."/>
            <person name="Cao H."/>
            <person name="Tong W."/>
            <person name="Gao Q."/>
            <person name="Li Y."/>
            <person name="Deng W."/>
            <person name="Jiang X."/>
            <person name="Wang W."/>
            <person name="Chen Q."/>
            <person name="Zhang S."/>
            <person name="Li H."/>
            <person name="Wu J."/>
            <person name="Wang P."/>
            <person name="Li P."/>
            <person name="Shi C."/>
            <person name="Zheng F."/>
            <person name="Jian J."/>
            <person name="Huang B."/>
            <person name="Shan D."/>
            <person name="Shi M."/>
            <person name="Fang C."/>
            <person name="Yue Y."/>
            <person name="Li F."/>
            <person name="Li D."/>
            <person name="Wei S."/>
            <person name="Han B."/>
            <person name="Jiang C."/>
            <person name="Yin Y."/>
            <person name="Xia T."/>
            <person name="Zhang Z."/>
            <person name="Bennetzen J.L."/>
            <person name="Zhao S."/>
            <person name="Wan X."/>
        </authorList>
    </citation>
    <scope>NUCLEOTIDE SEQUENCE [LARGE SCALE GENOMIC DNA]</scope>
    <source>
        <strain evidence="4">cv. Shuchazao</strain>
        <tissue evidence="3">Leaf</tissue>
    </source>
</reference>
<keyword evidence="1" id="KW-0175">Coiled coil</keyword>
<evidence type="ECO:0000256" key="2">
    <source>
        <dbReference type="SAM" id="MobiDB-lite"/>
    </source>
</evidence>
<dbReference type="EMBL" id="SDRB02007504">
    <property type="protein sequence ID" value="THG11062.1"/>
    <property type="molecule type" value="Genomic_DNA"/>
</dbReference>
<name>A0A4S4E513_CAMSN</name>
<keyword evidence="4" id="KW-1185">Reference proteome</keyword>
<organism evidence="3 4">
    <name type="scientific">Camellia sinensis var. sinensis</name>
    <name type="common">China tea</name>
    <dbReference type="NCBI Taxonomy" id="542762"/>
    <lineage>
        <taxon>Eukaryota</taxon>
        <taxon>Viridiplantae</taxon>
        <taxon>Streptophyta</taxon>
        <taxon>Embryophyta</taxon>
        <taxon>Tracheophyta</taxon>
        <taxon>Spermatophyta</taxon>
        <taxon>Magnoliopsida</taxon>
        <taxon>eudicotyledons</taxon>
        <taxon>Gunneridae</taxon>
        <taxon>Pentapetalae</taxon>
        <taxon>asterids</taxon>
        <taxon>Ericales</taxon>
        <taxon>Theaceae</taxon>
        <taxon>Camellia</taxon>
    </lineage>
</organism>
<dbReference type="Proteomes" id="UP000306102">
    <property type="component" value="Unassembled WGS sequence"/>
</dbReference>
<sequence length="655" mass="71683">MHRWALNLLGRYLGPTPDHNSPSQLPLNSVRGSVTGITHFDRDNISPVFKTPSLDRAKSKGTAVVPESLRSEQQPITSAKPLNRAIPSWPEMGKFCFLVDTPAALAAFREEYGVLADVHLDLAGEETTPWGREECPFTVLSIVEGGLRFPFNPLITEFLRRTGLAPTQVSTNTYRIINGVHELNKRLGTNLGLAEILMQYTMGHTGDGLAYYLKIRPGKEKIVTGTPDKDMHDDDFFWVSGNYETAEVPGWFINKGFGSSSIQALQANYQFPNVEAIRTVLRYPHRDCNDLLGYTPTYRYSAPRRSRVTDFLRAPSPPPDPTLPDVPLIRLTDEQEMAKRSRIKNLLTATSVEIPSVVARSPAAGQSSAAVVALASPAAGQASSIPAWRPQLKHRGKEIPANASIKGDKEHLLAFDLSKALLLPSDVVGSDHVPDTWLVKSAVKSMTRAIQKQHLVMERIHRLRQKANDTASQVESLQAELGRAKSSLAMANADNSRLLGQLEAADKKQNKLQTEVDALKKSKKKACRAANNAGFNEAEQSYKKQVFATQDIYFKAGWKSACEHLGQGSDTDVFANPPPASLPVYLVPYANDVFSALQAEAEEGLEEGGGETDSEAKEAEVQEQPGNEEPGAQEASPAINLDAGEDEFTNLSPLV</sequence>
<evidence type="ECO:0000313" key="3">
    <source>
        <dbReference type="EMBL" id="THG11062.1"/>
    </source>
</evidence>
<feature type="region of interest" description="Disordered" evidence="2">
    <location>
        <begin position="602"/>
        <end position="655"/>
    </location>
</feature>
<proteinExistence type="predicted"/>
<comment type="caution">
    <text evidence="3">The sequence shown here is derived from an EMBL/GenBank/DDBJ whole genome shotgun (WGS) entry which is preliminary data.</text>
</comment>
<feature type="compositionally biased region" description="Acidic residues" evidence="2">
    <location>
        <begin position="602"/>
        <end position="613"/>
    </location>
</feature>
<evidence type="ECO:0000256" key="1">
    <source>
        <dbReference type="SAM" id="Coils"/>
    </source>
</evidence>
<gene>
    <name evidence="3" type="ORF">TEA_023393</name>
</gene>
<feature type="coiled-coil region" evidence="1">
    <location>
        <begin position="460"/>
        <end position="522"/>
    </location>
</feature>
<evidence type="ECO:0000313" key="4">
    <source>
        <dbReference type="Proteomes" id="UP000306102"/>
    </source>
</evidence>
<accession>A0A4S4E513</accession>
<protein>
    <submittedName>
        <fullName evidence="3">Uncharacterized protein</fullName>
    </submittedName>
</protein>